<protein>
    <submittedName>
        <fullName evidence="1">Uncharacterized protein</fullName>
    </submittedName>
</protein>
<dbReference type="AlphaFoldDB" id="A0A917K8H6"/>
<reference evidence="1" key="1">
    <citation type="journal article" date="2014" name="Int. J. Syst. Evol. Microbiol.">
        <title>Complete genome sequence of Corynebacterium casei LMG S-19264T (=DSM 44701T), isolated from a smear-ripened cheese.</title>
        <authorList>
            <consortium name="US DOE Joint Genome Institute (JGI-PGF)"/>
            <person name="Walter F."/>
            <person name="Albersmeier A."/>
            <person name="Kalinowski J."/>
            <person name="Ruckert C."/>
        </authorList>
    </citation>
    <scope>NUCLEOTIDE SEQUENCE</scope>
    <source>
        <strain evidence="1">CGMCC 1.3617</strain>
    </source>
</reference>
<proteinExistence type="predicted"/>
<keyword evidence="2" id="KW-1185">Reference proteome</keyword>
<dbReference type="EMBL" id="BMKW01000002">
    <property type="protein sequence ID" value="GGJ04596.1"/>
    <property type="molecule type" value="Genomic_DNA"/>
</dbReference>
<comment type="caution">
    <text evidence="1">The sequence shown here is derived from an EMBL/GenBank/DDBJ whole genome shotgun (WGS) entry which is preliminary data.</text>
</comment>
<name>A0A917K8H6_9PROT</name>
<dbReference type="Proteomes" id="UP000661507">
    <property type="component" value="Unassembled WGS sequence"/>
</dbReference>
<organism evidence="1 2">
    <name type="scientific">Neoroseomonas lacus</name>
    <dbReference type="NCBI Taxonomy" id="287609"/>
    <lineage>
        <taxon>Bacteria</taxon>
        <taxon>Pseudomonadati</taxon>
        <taxon>Pseudomonadota</taxon>
        <taxon>Alphaproteobacteria</taxon>
        <taxon>Acetobacterales</taxon>
        <taxon>Acetobacteraceae</taxon>
        <taxon>Neoroseomonas</taxon>
    </lineage>
</organism>
<evidence type="ECO:0000313" key="1">
    <source>
        <dbReference type="EMBL" id="GGJ04596.1"/>
    </source>
</evidence>
<dbReference type="RefSeq" id="WP_188965765.1">
    <property type="nucleotide sequence ID" value="NZ_BMKW01000002.1"/>
</dbReference>
<evidence type="ECO:0000313" key="2">
    <source>
        <dbReference type="Proteomes" id="UP000661507"/>
    </source>
</evidence>
<accession>A0A917K8H6</accession>
<gene>
    <name evidence="1" type="ORF">GCM10011320_09350</name>
</gene>
<reference evidence="1" key="2">
    <citation type="submission" date="2020-09" db="EMBL/GenBank/DDBJ databases">
        <authorList>
            <person name="Sun Q."/>
            <person name="Zhou Y."/>
        </authorList>
    </citation>
    <scope>NUCLEOTIDE SEQUENCE</scope>
    <source>
        <strain evidence="1">CGMCC 1.3617</strain>
    </source>
</reference>
<sequence>MHGAAIAFAAMNHAHLEACNRHLWVVAAGTRLADDAIHAALGRPGYPPPYSTVPGMA</sequence>